<proteinExistence type="predicted"/>
<name>A0A0F5HMP3_BACTR</name>
<dbReference type="InterPro" id="IPR010254">
    <property type="entry name" value="B12-dep_deHydtase_bsu"/>
</dbReference>
<organism evidence="2 3">
    <name type="scientific">Bacillus thermotolerans</name>
    <name type="common">Quasibacillus thermotolerans</name>
    <dbReference type="NCBI Taxonomy" id="1221996"/>
    <lineage>
        <taxon>Bacteria</taxon>
        <taxon>Bacillati</taxon>
        <taxon>Bacillota</taxon>
        <taxon>Bacilli</taxon>
        <taxon>Bacillales</taxon>
        <taxon>Bacillaceae</taxon>
        <taxon>Bacillus</taxon>
    </lineage>
</organism>
<protein>
    <submittedName>
        <fullName evidence="2">Propanediol dehydratase medium subunit</fullName>
    </submittedName>
</protein>
<dbReference type="AlphaFoldDB" id="A0A0F5HMP3"/>
<gene>
    <name evidence="2" type="ORF">QY95_03874</name>
</gene>
<evidence type="ECO:0000256" key="1">
    <source>
        <dbReference type="SAM" id="MobiDB-lite"/>
    </source>
</evidence>
<dbReference type="Proteomes" id="UP000031563">
    <property type="component" value="Unassembled WGS sequence"/>
</dbReference>
<dbReference type="InterPro" id="IPR003208">
    <property type="entry name" value="Dehydtase/Dehydtase_re"/>
</dbReference>
<dbReference type="EMBL" id="JWIR02000083">
    <property type="protein sequence ID" value="KKB34523.1"/>
    <property type="molecule type" value="Genomic_DNA"/>
</dbReference>
<dbReference type="InterPro" id="IPR025541">
    <property type="entry name" value="Ppandiol/glycerol_DHydtase_msu"/>
</dbReference>
<comment type="caution">
    <text evidence="2">The sequence shown here is derived from an EMBL/GenBank/DDBJ whole genome shotgun (WGS) entry which is preliminary data.</text>
</comment>
<dbReference type="Pfam" id="PF02288">
    <property type="entry name" value="Dehydratase_MU"/>
    <property type="match status" value="1"/>
</dbReference>
<evidence type="ECO:0000313" key="3">
    <source>
        <dbReference type="Proteomes" id="UP000031563"/>
    </source>
</evidence>
<dbReference type="NCBIfam" id="NF011616">
    <property type="entry name" value="PRK15042.1"/>
    <property type="match status" value="1"/>
</dbReference>
<sequence>MSMNEKLIREVIEEVLQSFNMEERKKNEAGSAKEAVSEKPAAKADRSKKLELAERDNAVPGTRKDEVVIALTAAFGIHQTKTIVGIPHDELLREVIAGIEEEGLTARVIRVHRTSDVGFVAHEAAKLSGSGIGIGIQSKGTTVIHQKDLQPLNNLELFPQAPLLDLETFRLIGKNAAKYAKGESPNPVPTKNDQMARPKYQAIAALLHIKETQHVNQNKKAVELEVTFQ</sequence>
<dbReference type="RefSeq" id="WP_040048037.1">
    <property type="nucleotide sequence ID" value="NZ_JWIR02000083.1"/>
</dbReference>
<feature type="region of interest" description="Disordered" evidence="1">
    <location>
        <begin position="22"/>
        <end position="57"/>
    </location>
</feature>
<dbReference type="OrthoDB" id="4218at2"/>
<reference evidence="2" key="1">
    <citation type="submission" date="2015-02" db="EMBL/GenBank/DDBJ databases">
        <title>Genome Assembly of Bacillaceae bacterium MTCC 8252.</title>
        <authorList>
            <person name="Verma A."/>
            <person name="Khatri I."/>
            <person name="Mual P."/>
            <person name="Subramanian S."/>
            <person name="Krishnamurthi S."/>
        </authorList>
    </citation>
    <scope>NUCLEOTIDE SEQUENCE [LARGE SCALE GENOMIC DNA]</scope>
    <source>
        <strain evidence="2">MTCC 8252</strain>
    </source>
</reference>
<dbReference type="PIRSF" id="PIRSF018506">
    <property type="entry name" value="Prpndl_dhdrts_md"/>
    <property type="match status" value="1"/>
</dbReference>
<accession>A0A0F5HMP3</accession>
<dbReference type="STRING" id="1221996.QY95_03874"/>
<keyword evidence="3" id="KW-1185">Reference proteome</keyword>
<evidence type="ECO:0000313" key="2">
    <source>
        <dbReference type="EMBL" id="KKB34523.1"/>
    </source>
</evidence>
<feature type="compositionally biased region" description="Basic and acidic residues" evidence="1">
    <location>
        <begin position="35"/>
        <end position="57"/>
    </location>
</feature>
<dbReference type="SUPFAM" id="SSF52968">
    <property type="entry name" value="B12-dependent dehydatase associated subunit"/>
    <property type="match status" value="1"/>
</dbReference>
<dbReference type="Gene3D" id="3.40.50.10150">
    <property type="entry name" value="B12-dependent dehydatase associated subunit"/>
    <property type="match status" value="1"/>
</dbReference>